<feature type="domain" description="PH" evidence="3">
    <location>
        <begin position="800"/>
        <end position="939"/>
    </location>
</feature>
<dbReference type="PROSITE" id="PS50219">
    <property type="entry name" value="CNH"/>
    <property type="match status" value="1"/>
</dbReference>
<dbReference type="SMART" id="SM00233">
    <property type="entry name" value="PH"/>
    <property type="match status" value="1"/>
</dbReference>
<keyword evidence="6" id="KW-1185">Reference proteome</keyword>
<reference evidence="5 6" key="1">
    <citation type="journal article" date="2021" name="DNA Res.">
        <title>Genome analysis of Candida subhashii reveals its hybrid nature and dual mitochondrial genome conformations.</title>
        <authorList>
            <person name="Mixao V."/>
            <person name="Hegedusova E."/>
            <person name="Saus E."/>
            <person name="Pryszcz L.P."/>
            <person name="Cillingova A."/>
            <person name="Nosek J."/>
            <person name="Gabaldon T."/>
        </authorList>
    </citation>
    <scope>NUCLEOTIDE SEQUENCE [LARGE SCALE GENOMIC DNA]</scope>
    <source>
        <strain evidence="5 6">CBS 10753</strain>
    </source>
</reference>
<dbReference type="Pfam" id="PF23582">
    <property type="entry name" value="WHD_RGF3"/>
    <property type="match status" value="1"/>
</dbReference>
<feature type="compositionally biased region" description="Low complexity" evidence="2">
    <location>
        <begin position="217"/>
        <end position="226"/>
    </location>
</feature>
<evidence type="ECO:0000256" key="1">
    <source>
        <dbReference type="ARBA" id="ARBA00022658"/>
    </source>
</evidence>
<evidence type="ECO:0008006" key="7">
    <source>
        <dbReference type="Google" id="ProtNLM"/>
    </source>
</evidence>
<name>A0A8J5QLK4_9ASCO</name>
<dbReference type="PANTHER" id="PTHR46572:SF1">
    <property type="entry name" value="RHO1 GUANINE NUCLEOTIDE EXCHANGE FACTOR TUS1"/>
    <property type="match status" value="1"/>
</dbReference>
<dbReference type="SMART" id="SM00036">
    <property type="entry name" value="CNH"/>
    <property type="match status" value="1"/>
</dbReference>
<gene>
    <name evidence="5" type="ORF">J8A68_005737</name>
</gene>
<feature type="compositionally biased region" description="Polar residues" evidence="2">
    <location>
        <begin position="255"/>
        <end position="266"/>
    </location>
</feature>
<dbReference type="RefSeq" id="XP_049261008.1">
    <property type="nucleotide sequence ID" value="XM_049409835.1"/>
</dbReference>
<dbReference type="GO" id="GO:0005085">
    <property type="term" value="F:guanyl-nucleotide exchange factor activity"/>
    <property type="evidence" value="ECO:0007669"/>
    <property type="project" value="UniProtKB-KW"/>
</dbReference>
<sequence>MDTTPFPIEDPISPQIPKVTTTFTSFENDQYIPTTPPRPKVKPHDFHTFEIRSSPPRPFPSEQFIDNTYDDSFSSVDSPKPKGPREIWEYDPIAATPVNYSDPNKERTPITIDRVKSKQRGYQELSRSKSTPSVKPPYPIEETPPYPIEERPPYPIEENIDELLDPNDFEFGVDTSTQGRTNRIIHESLNDASPRINEVPSLPSRQSLSIAPVTGYSRSSSVSPSRHGTGTSRMSFSISDPSYITPPATDVYSHSPLQDNSYSRSPSPRRGHFGGRSPSLQDYSLMIDNFDEGYNEFNLSEGPSSRWNSVHSRESYFAVTDNPFIDEDEEFHEFESPISEEDFDYSILPDLPSPKGSVVTTLPIPTLSINRKHEELPPLPLDLPQLPFNASTLLSQHFQTCQKVWSVSEIFQWCLRLQIWSHDSFISKRELKKALVRLMAFHRSDTTLDIITSNASVVINNFIETGAVVVDENEKTIGDKAGITLDSRVYVSGVLPNLTRCYFNFRHRKTGDLPLTCYSSSCNVNRIMNYEAKMKNTNIKEIVLGRDWSTHWHLTAEDLSQIEQGLKKHQSYVFDLLRYEQTFLQRARCLVEVVAPKFIKAVKDFSNSDPNTITKLQDGLIDAGNKIIQFDQEHVFEPLLRILIAEGKFIKSIAEICNIFHDWAIEIKQYLLRYMSCMPIIEELLRNPQLKSYADSNIGSIRLLKELEVNVDILLLSTLNSRYQQLPLQLADATKKFDDHDEEFQASKRAQSAIKALGKKINEQKKLADNSHVLRTIRNQLVWKPNLQQTNLNLNSTNRKFVCRGDLTRRGEMKITSWINHIILLDNYMIITERAKNPKQRGYCYKIIEDPIPIEFLIAEEKNTATPHSANSIPRPPLKTNVSSPSLVPNALLDVSDDEPNVFALKVRYAGRTKHTFTFSCRSEKERSEWIKYFSETKTALANRLKSSEPYEVKLVSNTCFAYDLANKVVKLPICPPGDPIYDVCQESLEKLNQLGYKSDLYNFSNSRNHLVYSKVQCMYGFEYKGHTYNIVGLMTGLYCCEAKGRWKKILNGTDFTKIHVDTTSGIVIVLADKYLRYYLLPQFLGVYAEKKSELTSIPVSKEPVLFFAVGHHKNMTMLFYAKKKNNGTTHFKVLAPESDGNGVFSRFKEERKFYIQAECYGVSIFNSSFAVHTNKGFEILDLDKLRPRTVPDLPFAETDTKKKVDQYARKSVTSASAGVDVIRKLVSGSGMKPLGMFKLNNNSEFLLAYNEFAIFINKHGKLSRFSILGFKFKAKAIQFVNNYLFIICDEVIEIWSISDFVKGTNKLMQVITGKDIRSICDEDIAISMANPKVPGLQLVFQLVSKANF</sequence>
<dbReference type="InterPro" id="IPR057283">
    <property type="entry name" value="RGF3_WH"/>
</dbReference>
<feature type="domain" description="CNH" evidence="4">
    <location>
        <begin position="1013"/>
        <end position="1327"/>
    </location>
</feature>
<evidence type="ECO:0000313" key="6">
    <source>
        <dbReference type="Proteomes" id="UP000694255"/>
    </source>
</evidence>
<dbReference type="PROSITE" id="PS50003">
    <property type="entry name" value="PH_DOMAIN"/>
    <property type="match status" value="1"/>
</dbReference>
<evidence type="ECO:0000313" key="5">
    <source>
        <dbReference type="EMBL" id="KAG7660775.1"/>
    </source>
</evidence>
<feature type="region of interest" description="Disordered" evidence="2">
    <location>
        <begin position="25"/>
        <end position="87"/>
    </location>
</feature>
<evidence type="ECO:0000256" key="2">
    <source>
        <dbReference type="SAM" id="MobiDB-lite"/>
    </source>
</evidence>
<dbReference type="InterPro" id="IPR001180">
    <property type="entry name" value="CNH_dom"/>
</dbReference>
<feature type="region of interest" description="Disordered" evidence="2">
    <location>
        <begin position="195"/>
        <end position="278"/>
    </location>
</feature>
<accession>A0A8J5QLK4</accession>
<organism evidence="5 6">
    <name type="scientific">[Candida] subhashii</name>
    <dbReference type="NCBI Taxonomy" id="561895"/>
    <lineage>
        <taxon>Eukaryota</taxon>
        <taxon>Fungi</taxon>
        <taxon>Dikarya</taxon>
        <taxon>Ascomycota</taxon>
        <taxon>Saccharomycotina</taxon>
        <taxon>Pichiomycetes</taxon>
        <taxon>Debaryomycetaceae</taxon>
        <taxon>Spathaspora</taxon>
    </lineage>
</organism>
<feature type="compositionally biased region" description="Polar residues" evidence="2">
    <location>
        <begin position="64"/>
        <end position="77"/>
    </location>
</feature>
<feature type="compositionally biased region" description="Polar residues" evidence="2">
    <location>
        <begin position="228"/>
        <end position="242"/>
    </location>
</feature>
<evidence type="ECO:0000259" key="4">
    <source>
        <dbReference type="PROSITE" id="PS50219"/>
    </source>
</evidence>
<proteinExistence type="predicted"/>
<dbReference type="PANTHER" id="PTHR46572">
    <property type="entry name" value="RHO1 GDP-GTP EXCHANGE PROTEIN 1-RELATED"/>
    <property type="match status" value="1"/>
</dbReference>
<protein>
    <recommendedName>
        <fullName evidence="7">Rho1 guanine nucleotide exchange factor TUS1</fullName>
    </recommendedName>
</protein>
<dbReference type="GeneID" id="73472537"/>
<dbReference type="EMBL" id="JAGSYN010000274">
    <property type="protein sequence ID" value="KAG7660775.1"/>
    <property type="molecule type" value="Genomic_DNA"/>
</dbReference>
<dbReference type="InterPro" id="IPR052233">
    <property type="entry name" value="Rho-type_GEFs"/>
</dbReference>
<dbReference type="Pfam" id="PF00780">
    <property type="entry name" value="CNH"/>
    <property type="match status" value="1"/>
</dbReference>
<dbReference type="OrthoDB" id="660555at2759"/>
<feature type="compositionally biased region" description="Pro residues" evidence="2">
    <location>
        <begin position="134"/>
        <end position="147"/>
    </location>
</feature>
<feature type="region of interest" description="Disordered" evidence="2">
    <location>
        <begin position="117"/>
        <end position="149"/>
    </location>
</feature>
<comment type="caution">
    <text evidence="5">The sequence shown here is derived from an EMBL/GenBank/DDBJ whole genome shotgun (WGS) entry which is preliminary data.</text>
</comment>
<keyword evidence="1" id="KW-0344">Guanine-nucleotide releasing factor</keyword>
<evidence type="ECO:0000259" key="3">
    <source>
        <dbReference type="PROSITE" id="PS50003"/>
    </source>
</evidence>
<dbReference type="InterPro" id="IPR001849">
    <property type="entry name" value="PH_domain"/>
</dbReference>
<dbReference type="Proteomes" id="UP000694255">
    <property type="component" value="Unassembled WGS sequence"/>
</dbReference>